<proteinExistence type="predicted"/>
<evidence type="ECO:0000313" key="2">
    <source>
        <dbReference type="Proteomes" id="UP001165378"/>
    </source>
</evidence>
<dbReference type="GO" id="GO:0008168">
    <property type="term" value="F:methyltransferase activity"/>
    <property type="evidence" value="ECO:0007669"/>
    <property type="project" value="UniProtKB-KW"/>
</dbReference>
<keyword evidence="1" id="KW-0489">Methyltransferase</keyword>
<dbReference type="PIRSF" id="PIRSF017393">
    <property type="entry name" value="MTase_SAV2177"/>
    <property type="match status" value="1"/>
</dbReference>
<dbReference type="CDD" id="cd02440">
    <property type="entry name" value="AdoMet_MTases"/>
    <property type="match status" value="1"/>
</dbReference>
<accession>A0AA41Q3N2</accession>
<organism evidence="1 2">
    <name type="scientific">Yinghuangia soli</name>
    <dbReference type="NCBI Taxonomy" id="2908204"/>
    <lineage>
        <taxon>Bacteria</taxon>
        <taxon>Bacillati</taxon>
        <taxon>Actinomycetota</taxon>
        <taxon>Actinomycetes</taxon>
        <taxon>Kitasatosporales</taxon>
        <taxon>Streptomycetaceae</taxon>
        <taxon>Yinghuangia</taxon>
    </lineage>
</organism>
<keyword evidence="2" id="KW-1185">Reference proteome</keyword>
<dbReference type="InterPro" id="IPR006764">
    <property type="entry name" value="SAM_dep_MeTrfase_SAV2177_type"/>
</dbReference>
<dbReference type="InterPro" id="IPR029063">
    <property type="entry name" value="SAM-dependent_MTases_sf"/>
</dbReference>
<dbReference type="Pfam" id="PF04672">
    <property type="entry name" value="Methyltransf_19"/>
    <property type="match status" value="1"/>
</dbReference>
<name>A0AA41Q3N2_9ACTN</name>
<dbReference type="SUPFAM" id="SSF53335">
    <property type="entry name" value="S-adenosyl-L-methionine-dependent methyltransferases"/>
    <property type="match status" value="1"/>
</dbReference>
<comment type="caution">
    <text evidence="1">The sequence shown here is derived from an EMBL/GenBank/DDBJ whole genome shotgun (WGS) entry which is preliminary data.</text>
</comment>
<reference evidence="1" key="1">
    <citation type="submission" date="2022-01" db="EMBL/GenBank/DDBJ databases">
        <title>Genome-Based Taxonomic Classification of the Phylum Actinobacteria.</title>
        <authorList>
            <person name="Gao Y."/>
        </authorList>
    </citation>
    <scope>NUCLEOTIDE SEQUENCE</scope>
    <source>
        <strain evidence="1">KLBMP 8922</strain>
    </source>
</reference>
<sequence>MNAQEPNGTDPVQGWIPQGIDVTRPSIARVYDAALGGKDNFEVDRQAAAQLFARVPDIREGALENRRILSRGVKFLVEQGIDQFLDLGSGLPSAENTHQVAQRHNPDASVVYVDIDPIVLAHGRAILAENSRTRVVTADAREPKAVLNLPEVRELIDFSRPVALMMVAIVHHMADDDDPAGIVRAYLDALPSGSYLFLTHFHANGSPEATAVEEELHGAHDSGRFRSREEIEAFFGGLEVVEPGIVTVPYWRPDGAVAEPLTPAQKLLLGGIARKA</sequence>
<dbReference type="GO" id="GO:0032259">
    <property type="term" value="P:methylation"/>
    <property type="evidence" value="ECO:0007669"/>
    <property type="project" value="UniProtKB-KW"/>
</dbReference>
<gene>
    <name evidence="1" type="ORF">LZ495_20070</name>
</gene>
<dbReference type="RefSeq" id="WP_235053810.1">
    <property type="nucleotide sequence ID" value="NZ_JAKFHA010000011.1"/>
</dbReference>
<evidence type="ECO:0000313" key="1">
    <source>
        <dbReference type="EMBL" id="MCF2529497.1"/>
    </source>
</evidence>
<protein>
    <submittedName>
        <fullName evidence="1">SAM-dependent methyltransferase</fullName>
    </submittedName>
</protein>
<dbReference type="Gene3D" id="3.40.50.150">
    <property type="entry name" value="Vaccinia Virus protein VP39"/>
    <property type="match status" value="1"/>
</dbReference>
<dbReference type="EMBL" id="JAKFHA010000011">
    <property type="protein sequence ID" value="MCF2529497.1"/>
    <property type="molecule type" value="Genomic_DNA"/>
</dbReference>
<dbReference type="Proteomes" id="UP001165378">
    <property type="component" value="Unassembled WGS sequence"/>
</dbReference>
<dbReference type="AlphaFoldDB" id="A0AA41Q3N2"/>
<keyword evidence="1" id="KW-0808">Transferase</keyword>